<keyword evidence="3" id="KW-1185">Reference proteome</keyword>
<evidence type="ECO:0000313" key="3">
    <source>
        <dbReference type="Proteomes" id="UP000298138"/>
    </source>
</evidence>
<gene>
    <name evidence="2" type="ORF">EX30DRAFT_261362</name>
</gene>
<protein>
    <submittedName>
        <fullName evidence="2">Uncharacterized protein</fullName>
    </submittedName>
</protein>
<dbReference type="EMBL" id="ML220119">
    <property type="protein sequence ID" value="TGZ81395.1"/>
    <property type="molecule type" value="Genomic_DNA"/>
</dbReference>
<dbReference type="AlphaFoldDB" id="A0A4V3SIT4"/>
<proteinExistence type="predicted"/>
<feature type="region of interest" description="Disordered" evidence="1">
    <location>
        <begin position="36"/>
        <end position="71"/>
    </location>
</feature>
<evidence type="ECO:0000313" key="2">
    <source>
        <dbReference type="EMBL" id="TGZ81395.1"/>
    </source>
</evidence>
<name>A0A4V3SIT4_9PEZI</name>
<evidence type="ECO:0000256" key="1">
    <source>
        <dbReference type="SAM" id="MobiDB-lite"/>
    </source>
</evidence>
<organism evidence="2 3">
    <name type="scientific">Ascodesmis nigricans</name>
    <dbReference type="NCBI Taxonomy" id="341454"/>
    <lineage>
        <taxon>Eukaryota</taxon>
        <taxon>Fungi</taxon>
        <taxon>Dikarya</taxon>
        <taxon>Ascomycota</taxon>
        <taxon>Pezizomycotina</taxon>
        <taxon>Pezizomycetes</taxon>
        <taxon>Pezizales</taxon>
        <taxon>Ascodesmidaceae</taxon>
        <taxon>Ascodesmis</taxon>
    </lineage>
</organism>
<dbReference type="Proteomes" id="UP000298138">
    <property type="component" value="Unassembled WGS sequence"/>
</dbReference>
<feature type="compositionally biased region" description="Low complexity" evidence="1">
    <location>
        <begin position="55"/>
        <end position="71"/>
    </location>
</feature>
<reference evidence="2 3" key="1">
    <citation type="submission" date="2019-04" db="EMBL/GenBank/DDBJ databases">
        <title>Comparative genomics and transcriptomics to analyze fruiting body development in filamentous ascomycetes.</title>
        <authorList>
            <consortium name="DOE Joint Genome Institute"/>
            <person name="Lutkenhaus R."/>
            <person name="Traeger S."/>
            <person name="Breuer J."/>
            <person name="Kuo A."/>
            <person name="Lipzen A."/>
            <person name="Pangilinan J."/>
            <person name="Dilworth D."/>
            <person name="Sandor L."/>
            <person name="Poggeler S."/>
            <person name="Barry K."/>
            <person name="Grigoriev I.V."/>
            <person name="Nowrousian M."/>
        </authorList>
    </citation>
    <scope>NUCLEOTIDE SEQUENCE [LARGE SCALE GENOMIC DNA]</scope>
    <source>
        <strain evidence="2 3">CBS 389.68</strain>
    </source>
</reference>
<dbReference type="InParanoid" id="A0A4V3SIT4"/>
<sequence>MFSSSPRLFHFHFLHSLSDSIFPLTSPSLIHKTKITIPPISHPNPRPNPSDTFLPNPTQSTTPTQPTNQRI</sequence>
<accession>A0A4V3SIT4</accession>